<dbReference type="AlphaFoldDB" id="A0A381XTX9"/>
<organism evidence="7">
    <name type="scientific">marine metagenome</name>
    <dbReference type="NCBI Taxonomy" id="408172"/>
    <lineage>
        <taxon>unclassified sequences</taxon>
        <taxon>metagenomes</taxon>
        <taxon>ecological metagenomes</taxon>
    </lineage>
</organism>
<feature type="domain" description="Formyl transferase N-terminal" evidence="5">
    <location>
        <begin position="1"/>
        <end position="179"/>
    </location>
</feature>
<dbReference type="GO" id="GO:0004479">
    <property type="term" value="F:methionyl-tRNA formyltransferase activity"/>
    <property type="evidence" value="ECO:0007669"/>
    <property type="project" value="UniProtKB-EC"/>
</dbReference>
<dbReference type="PANTHER" id="PTHR11138:SF5">
    <property type="entry name" value="METHIONYL-TRNA FORMYLTRANSFERASE, MITOCHONDRIAL"/>
    <property type="match status" value="1"/>
</dbReference>
<dbReference type="GO" id="GO:0005829">
    <property type="term" value="C:cytosol"/>
    <property type="evidence" value="ECO:0007669"/>
    <property type="project" value="TreeGrafter"/>
</dbReference>
<evidence type="ECO:0000256" key="4">
    <source>
        <dbReference type="ARBA" id="ARBA00022917"/>
    </source>
</evidence>
<evidence type="ECO:0000313" key="7">
    <source>
        <dbReference type="EMBL" id="SVA67693.1"/>
    </source>
</evidence>
<dbReference type="NCBIfam" id="TIGR00460">
    <property type="entry name" value="fmt"/>
    <property type="match status" value="1"/>
</dbReference>
<dbReference type="EMBL" id="UINC01016217">
    <property type="protein sequence ID" value="SVA67693.1"/>
    <property type="molecule type" value="Genomic_DNA"/>
</dbReference>
<gene>
    <name evidence="7" type="ORF">METZ01_LOCUS120547</name>
</gene>
<dbReference type="InterPro" id="IPR005794">
    <property type="entry name" value="Fmt"/>
</dbReference>
<keyword evidence="4" id="KW-0648">Protein biosynthesis</keyword>
<dbReference type="InterPro" id="IPR011034">
    <property type="entry name" value="Formyl_transferase-like_C_sf"/>
</dbReference>
<dbReference type="SUPFAM" id="SSF53328">
    <property type="entry name" value="Formyltransferase"/>
    <property type="match status" value="1"/>
</dbReference>
<dbReference type="InterPro" id="IPR044135">
    <property type="entry name" value="Met-tRNA-FMT_C"/>
</dbReference>
<sequence>MKIVFMGTPYFAIPVLDKISADGHEIVAVYTQPDRTSGRGRKVTISALKEHALSKNFQVLQPENFQADLSLIPILDDFKADIAVVAAYGMLLPSEILGMFPYGCINLHPSLLPKYRGASPVSAAILEAEKVTGITIIQLDSGMDSGPILAQKKTPVGEGTLCNELTEKLFYIGADLIVETISKLAKGIIIPRKQNDENATYTKKLVRKDGLVDWKDGADVIGRKIRAHHPWPGSYTHFKGKNLKIIEAKISENYKLPPGCVSIHDNAVYIGTSDGSLLVSQLQSEGSKITSATDFARGHRDFENSILS</sequence>
<dbReference type="Pfam" id="PF00551">
    <property type="entry name" value="Formyl_trans_N"/>
    <property type="match status" value="1"/>
</dbReference>
<dbReference type="InterPro" id="IPR036477">
    <property type="entry name" value="Formyl_transf_N_sf"/>
</dbReference>
<evidence type="ECO:0000259" key="5">
    <source>
        <dbReference type="Pfam" id="PF00551"/>
    </source>
</evidence>
<dbReference type="InterPro" id="IPR002376">
    <property type="entry name" value="Formyl_transf_N"/>
</dbReference>
<proteinExistence type="inferred from homology"/>
<feature type="domain" description="Formyl transferase C-terminal" evidence="6">
    <location>
        <begin position="205"/>
        <end position="300"/>
    </location>
</feature>
<evidence type="ECO:0000256" key="1">
    <source>
        <dbReference type="ARBA" id="ARBA00010699"/>
    </source>
</evidence>
<dbReference type="CDD" id="cd08646">
    <property type="entry name" value="FMT_core_Met-tRNA-FMT_N"/>
    <property type="match status" value="1"/>
</dbReference>
<name>A0A381XTX9_9ZZZZ</name>
<evidence type="ECO:0000256" key="2">
    <source>
        <dbReference type="ARBA" id="ARBA00012261"/>
    </source>
</evidence>
<evidence type="ECO:0000256" key="3">
    <source>
        <dbReference type="ARBA" id="ARBA00022679"/>
    </source>
</evidence>
<dbReference type="Pfam" id="PF02911">
    <property type="entry name" value="Formyl_trans_C"/>
    <property type="match status" value="1"/>
</dbReference>
<dbReference type="PANTHER" id="PTHR11138">
    <property type="entry name" value="METHIONYL-TRNA FORMYLTRANSFERASE"/>
    <property type="match status" value="1"/>
</dbReference>
<protein>
    <recommendedName>
        <fullName evidence="2">methionyl-tRNA formyltransferase</fullName>
        <ecNumber evidence="2">2.1.2.9</ecNumber>
    </recommendedName>
</protein>
<evidence type="ECO:0000259" key="6">
    <source>
        <dbReference type="Pfam" id="PF02911"/>
    </source>
</evidence>
<dbReference type="CDD" id="cd08704">
    <property type="entry name" value="Met_tRNA_FMT_C"/>
    <property type="match status" value="1"/>
</dbReference>
<reference evidence="7" key="1">
    <citation type="submission" date="2018-05" db="EMBL/GenBank/DDBJ databases">
        <authorList>
            <person name="Lanie J.A."/>
            <person name="Ng W.-L."/>
            <person name="Kazmierczak K.M."/>
            <person name="Andrzejewski T.M."/>
            <person name="Davidsen T.M."/>
            <person name="Wayne K.J."/>
            <person name="Tettelin H."/>
            <person name="Glass J.I."/>
            <person name="Rusch D."/>
            <person name="Podicherti R."/>
            <person name="Tsui H.-C.T."/>
            <person name="Winkler M.E."/>
        </authorList>
    </citation>
    <scope>NUCLEOTIDE SEQUENCE</scope>
</reference>
<dbReference type="HAMAP" id="MF_00182">
    <property type="entry name" value="Formyl_trans"/>
    <property type="match status" value="1"/>
</dbReference>
<accession>A0A381XTX9</accession>
<comment type="similarity">
    <text evidence="1">Belongs to the Fmt family.</text>
</comment>
<dbReference type="EC" id="2.1.2.9" evidence="2"/>
<keyword evidence="3" id="KW-0808">Transferase</keyword>
<dbReference type="Gene3D" id="3.40.50.12230">
    <property type="match status" value="1"/>
</dbReference>
<dbReference type="InterPro" id="IPR041711">
    <property type="entry name" value="Met-tRNA-FMT_N"/>
</dbReference>
<dbReference type="InterPro" id="IPR005793">
    <property type="entry name" value="Formyl_trans_C"/>
</dbReference>
<dbReference type="SUPFAM" id="SSF50486">
    <property type="entry name" value="FMT C-terminal domain-like"/>
    <property type="match status" value="1"/>
</dbReference>